<evidence type="ECO:0000313" key="3">
    <source>
        <dbReference type="Proteomes" id="UP001164305"/>
    </source>
</evidence>
<evidence type="ECO:0000313" key="2">
    <source>
        <dbReference type="EMBL" id="UYG15789.1"/>
    </source>
</evidence>
<keyword evidence="1" id="KW-1133">Transmembrane helix</keyword>
<feature type="transmembrane region" description="Helical" evidence="1">
    <location>
        <begin position="47"/>
        <end position="65"/>
    </location>
</feature>
<dbReference type="Proteomes" id="UP001164305">
    <property type="component" value="Chromosome"/>
</dbReference>
<keyword evidence="1" id="KW-0812">Transmembrane</keyword>
<evidence type="ECO:0000256" key="1">
    <source>
        <dbReference type="SAM" id="Phobius"/>
    </source>
</evidence>
<accession>A0ABY6FYJ8</accession>
<feature type="transmembrane region" description="Helical" evidence="1">
    <location>
        <begin position="21"/>
        <end position="41"/>
    </location>
</feature>
<proteinExistence type="predicted"/>
<dbReference type="EMBL" id="CP107020">
    <property type="protein sequence ID" value="UYG15789.1"/>
    <property type="molecule type" value="Genomic_DNA"/>
</dbReference>
<name>A0ABY6FYJ8_9MICO</name>
<gene>
    <name evidence="2" type="ORF">BRM3_09035</name>
</gene>
<organism evidence="2 3">
    <name type="scientific">Brachybacterium huguangmaarense</name>
    <dbReference type="NCBI Taxonomy" id="1652028"/>
    <lineage>
        <taxon>Bacteria</taxon>
        <taxon>Bacillati</taxon>
        <taxon>Actinomycetota</taxon>
        <taxon>Actinomycetes</taxon>
        <taxon>Micrococcales</taxon>
        <taxon>Dermabacteraceae</taxon>
        <taxon>Brachybacterium</taxon>
    </lineage>
</organism>
<keyword evidence="3" id="KW-1185">Reference proteome</keyword>
<sequence length="145" mass="14638">MIARVRAVRRRLAAGATPDRLVIVAVVAAIPTMVTLMVVSVVRGNTAAATGYGLAALYAGLALLCEIEVSRLRAAAAPVDPGETSLVMVGGPLDGAEIPLSCPCGCGGGLPGVPDRIVVGGSVYERDGVAHTAYRMTAVPGGDDR</sequence>
<protein>
    <submittedName>
        <fullName evidence="2">Uncharacterized protein</fullName>
    </submittedName>
</protein>
<dbReference type="RefSeq" id="WP_263593003.1">
    <property type="nucleotide sequence ID" value="NZ_CP107020.1"/>
</dbReference>
<keyword evidence="1" id="KW-0472">Membrane</keyword>
<reference evidence="2" key="1">
    <citation type="submission" date="2022-10" db="EMBL/GenBank/DDBJ databases">
        <title>Whole-Genome Sequencing of Brachybacterium huguangmaarense BRM-3, Isolated from Betula schmidtii.</title>
        <authorList>
            <person name="Haam D."/>
        </authorList>
    </citation>
    <scope>NUCLEOTIDE SEQUENCE</scope>
    <source>
        <strain evidence="2">BRM-3</strain>
    </source>
</reference>